<dbReference type="Proteomes" id="UP000774000">
    <property type="component" value="Unassembled WGS sequence"/>
</dbReference>
<dbReference type="RefSeq" id="WP_204701391.1">
    <property type="nucleotide sequence ID" value="NZ_JAFBDQ010000006.1"/>
</dbReference>
<sequence length="92" mass="10461">MKEDCDKQGLIKDITQNNDAGVSIQQKNIIIICSDIFNETNLESEQLEDILGEKFKLEINERGEVRLNNKAMQIKKLENGLNALVLEEEVVT</sequence>
<name>A0A939BPB8_9FIRM</name>
<gene>
    <name evidence="1" type="ORF">JOC47_001464</name>
</gene>
<accession>A0A939BPB8</accession>
<dbReference type="EMBL" id="JAFBDQ010000006">
    <property type="protein sequence ID" value="MBM7556613.1"/>
    <property type="molecule type" value="Genomic_DNA"/>
</dbReference>
<reference evidence="1" key="1">
    <citation type="submission" date="2021-01" db="EMBL/GenBank/DDBJ databases">
        <title>Genomic Encyclopedia of Type Strains, Phase IV (KMG-IV): sequencing the most valuable type-strain genomes for metagenomic binning, comparative biology and taxonomic classification.</title>
        <authorList>
            <person name="Goeker M."/>
        </authorList>
    </citation>
    <scope>NUCLEOTIDE SEQUENCE</scope>
    <source>
        <strain evidence="1">DSM 23230</strain>
    </source>
</reference>
<evidence type="ECO:0000313" key="1">
    <source>
        <dbReference type="EMBL" id="MBM7556613.1"/>
    </source>
</evidence>
<proteinExistence type="predicted"/>
<protein>
    <submittedName>
        <fullName evidence="1">Uncharacterized protein</fullName>
    </submittedName>
</protein>
<organism evidence="1 2">
    <name type="scientific">Halanaerobacter jeridensis</name>
    <dbReference type="NCBI Taxonomy" id="706427"/>
    <lineage>
        <taxon>Bacteria</taxon>
        <taxon>Bacillati</taxon>
        <taxon>Bacillota</taxon>
        <taxon>Clostridia</taxon>
        <taxon>Halanaerobiales</taxon>
        <taxon>Halobacteroidaceae</taxon>
        <taxon>Halanaerobacter</taxon>
    </lineage>
</organism>
<keyword evidence="2" id="KW-1185">Reference proteome</keyword>
<comment type="caution">
    <text evidence="1">The sequence shown here is derived from an EMBL/GenBank/DDBJ whole genome shotgun (WGS) entry which is preliminary data.</text>
</comment>
<dbReference type="AlphaFoldDB" id="A0A939BPB8"/>
<evidence type="ECO:0000313" key="2">
    <source>
        <dbReference type="Proteomes" id="UP000774000"/>
    </source>
</evidence>